<dbReference type="EMBL" id="JAULSY010000088">
    <property type="protein sequence ID" value="KAK0666407.1"/>
    <property type="molecule type" value="Genomic_DNA"/>
</dbReference>
<evidence type="ECO:0000313" key="3">
    <source>
        <dbReference type="Proteomes" id="UP001174997"/>
    </source>
</evidence>
<feature type="signal peptide" evidence="1">
    <location>
        <begin position="1"/>
        <end position="19"/>
    </location>
</feature>
<dbReference type="Proteomes" id="UP001174997">
    <property type="component" value="Unassembled WGS sequence"/>
</dbReference>
<sequence length="236" mass="25959">MLVTSLLPLFIALSRAVVATSDTNATTELGQGPYHYDFGWSTPFVSSCSNKTVDVKFRWSIQGLQYTTSSTFMSPTEEQQQKPSIESTYFSFNITNPAIGGLARCNTTIAGPIPNANHVFYCDKWLSTDEGTFGVGGSRGPRLALQFHEKELFIIDGWKCDERGQRIGGGDIQYSGRGVVEFEYSQCTGSSSVTGGWQPGQIYSQKTIGCRADQIDIKPNYLLGVYSMDPFFMVIG</sequence>
<dbReference type="AlphaFoldDB" id="A0AA39Z9L0"/>
<gene>
    <name evidence="2" type="ORF">QBC41DRAFT_230606</name>
</gene>
<proteinExistence type="predicted"/>
<organism evidence="2 3">
    <name type="scientific">Cercophora samala</name>
    <dbReference type="NCBI Taxonomy" id="330535"/>
    <lineage>
        <taxon>Eukaryota</taxon>
        <taxon>Fungi</taxon>
        <taxon>Dikarya</taxon>
        <taxon>Ascomycota</taxon>
        <taxon>Pezizomycotina</taxon>
        <taxon>Sordariomycetes</taxon>
        <taxon>Sordariomycetidae</taxon>
        <taxon>Sordariales</taxon>
        <taxon>Lasiosphaeriaceae</taxon>
        <taxon>Cercophora</taxon>
    </lineage>
</organism>
<protein>
    <submittedName>
        <fullName evidence="2">Uncharacterized protein</fullName>
    </submittedName>
</protein>
<keyword evidence="1" id="KW-0732">Signal</keyword>
<name>A0AA39Z9L0_9PEZI</name>
<keyword evidence="3" id="KW-1185">Reference proteome</keyword>
<evidence type="ECO:0000256" key="1">
    <source>
        <dbReference type="SAM" id="SignalP"/>
    </source>
</evidence>
<comment type="caution">
    <text evidence="2">The sequence shown here is derived from an EMBL/GenBank/DDBJ whole genome shotgun (WGS) entry which is preliminary data.</text>
</comment>
<evidence type="ECO:0000313" key="2">
    <source>
        <dbReference type="EMBL" id="KAK0666407.1"/>
    </source>
</evidence>
<feature type="chain" id="PRO_5041331099" evidence="1">
    <location>
        <begin position="20"/>
        <end position="236"/>
    </location>
</feature>
<accession>A0AA39Z9L0</accession>
<reference evidence="2" key="1">
    <citation type="submission" date="2023-06" db="EMBL/GenBank/DDBJ databases">
        <title>Genome-scale phylogeny and comparative genomics of the fungal order Sordariales.</title>
        <authorList>
            <consortium name="Lawrence Berkeley National Laboratory"/>
            <person name="Hensen N."/>
            <person name="Bonometti L."/>
            <person name="Westerberg I."/>
            <person name="Brannstrom I.O."/>
            <person name="Guillou S."/>
            <person name="Cros-Aarteil S."/>
            <person name="Calhoun S."/>
            <person name="Haridas S."/>
            <person name="Kuo A."/>
            <person name="Mondo S."/>
            <person name="Pangilinan J."/>
            <person name="Riley R."/>
            <person name="Labutti K."/>
            <person name="Andreopoulos B."/>
            <person name="Lipzen A."/>
            <person name="Chen C."/>
            <person name="Yanf M."/>
            <person name="Daum C."/>
            <person name="Ng V."/>
            <person name="Clum A."/>
            <person name="Steindorff A."/>
            <person name="Ohm R."/>
            <person name="Martin F."/>
            <person name="Silar P."/>
            <person name="Natvig D."/>
            <person name="Lalanne C."/>
            <person name="Gautier V."/>
            <person name="Ament-Velasquez S.L."/>
            <person name="Kruys A."/>
            <person name="Hutchinson M.I."/>
            <person name="Powell A.J."/>
            <person name="Barry K."/>
            <person name="Miller A.N."/>
            <person name="Grigoriev I.V."/>
            <person name="Debuchy R."/>
            <person name="Gladieux P."/>
            <person name="Thoren M.H."/>
            <person name="Johannesson H."/>
        </authorList>
    </citation>
    <scope>NUCLEOTIDE SEQUENCE</scope>
    <source>
        <strain evidence="2">CBS 307.81</strain>
    </source>
</reference>